<dbReference type="InterPro" id="IPR018639">
    <property type="entry name" value="DUF2062"/>
</dbReference>
<gene>
    <name evidence="4" type="ORF">ACFQND_16180</name>
</gene>
<sequence>MTADKTPKPAKAPKTPKKDAQWTEHWKAAIPTRETLAGNRWLKPVAHRVLEPRLWHLQHEAVARGAAIGIFWAFAIPFAQTVAAVAHSVWWRANIPVAAGATLLTNPFTVSFWLWLAYQTGSLLIDAPPPAPLAESESVVAWMASFGGPAILGMGIFAVGGGALAYVCVKLAWRLRIWFKRRKR</sequence>
<feature type="region of interest" description="Disordered" evidence="1">
    <location>
        <begin position="1"/>
        <end position="22"/>
    </location>
</feature>
<dbReference type="RefSeq" id="WP_371439274.1">
    <property type="nucleotide sequence ID" value="NZ_JBHSRS010000080.1"/>
</dbReference>
<keyword evidence="2" id="KW-0472">Membrane</keyword>
<evidence type="ECO:0000313" key="5">
    <source>
        <dbReference type="Proteomes" id="UP001596270"/>
    </source>
</evidence>
<keyword evidence="2" id="KW-0812">Transmembrane</keyword>
<dbReference type="Proteomes" id="UP001596270">
    <property type="component" value="Unassembled WGS sequence"/>
</dbReference>
<feature type="transmembrane region" description="Helical" evidence="2">
    <location>
        <begin position="61"/>
        <end position="85"/>
    </location>
</feature>
<evidence type="ECO:0000313" key="4">
    <source>
        <dbReference type="EMBL" id="MFC6282765.1"/>
    </source>
</evidence>
<evidence type="ECO:0000256" key="2">
    <source>
        <dbReference type="SAM" id="Phobius"/>
    </source>
</evidence>
<proteinExistence type="predicted"/>
<dbReference type="PANTHER" id="PTHR40547:SF1">
    <property type="entry name" value="SLL0298 PROTEIN"/>
    <property type="match status" value="1"/>
</dbReference>
<dbReference type="EMBL" id="JBHSRS010000080">
    <property type="protein sequence ID" value="MFC6282765.1"/>
    <property type="molecule type" value="Genomic_DNA"/>
</dbReference>
<dbReference type="PANTHER" id="PTHR40547">
    <property type="entry name" value="SLL0298 PROTEIN"/>
    <property type="match status" value="1"/>
</dbReference>
<protein>
    <submittedName>
        <fullName evidence="4">DUF2062 domain-containing protein</fullName>
    </submittedName>
</protein>
<name>A0ABW1TZY1_9BURK</name>
<feature type="transmembrane region" description="Helical" evidence="2">
    <location>
        <begin position="150"/>
        <end position="173"/>
    </location>
</feature>
<keyword evidence="5" id="KW-1185">Reference proteome</keyword>
<feature type="domain" description="DUF2062" evidence="3">
    <location>
        <begin position="43"/>
        <end position="180"/>
    </location>
</feature>
<reference evidence="5" key="1">
    <citation type="journal article" date="2019" name="Int. J. Syst. Evol. Microbiol.">
        <title>The Global Catalogue of Microorganisms (GCM) 10K type strain sequencing project: providing services to taxonomists for standard genome sequencing and annotation.</title>
        <authorList>
            <consortium name="The Broad Institute Genomics Platform"/>
            <consortium name="The Broad Institute Genome Sequencing Center for Infectious Disease"/>
            <person name="Wu L."/>
            <person name="Ma J."/>
        </authorList>
    </citation>
    <scope>NUCLEOTIDE SEQUENCE [LARGE SCALE GENOMIC DNA]</scope>
    <source>
        <strain evidence="5">CCUG 39402</strain>
    </source>
</reference>
<evidence type="ECO:0000256" key="1">
    <source>
        <dbReference type="SAM" id="MobiDB-lite"/>
    </source>
</evidence>
<comment type="caution">
    <text evidence="4">The sequence shown here is derived from an EMBL/GenBank/DDBJ whole genome shotgun (WGS) entry which is preliminary data.</text>
</comment>
<keyword evidence="2" id="KW-1133">Transmembrane helix</keyword>
<evidence type="ECO:0000259" key="3">
    <source>
        <dbReference type="Pfam" id="PF09835"/>
    </source>
</evidence>
<organism evidence="4 5">
    <name type="scientific">Polaromonas aquatica</name>
    <dbReference type="NCBI Taxonomy" id="332657"/>
    <lineage>
        <taxon>Bacteria</taxon>
        <taxon>Pseudomonadati</taxon>
        <taxon>Pseudomonadota</taxon>
        <taxon>Betaproteobacteria</taxon>
        <taxon>Burkholderiales</taxon>
        <taxon>Comamonadaceae</taxon>
        <taxon>Polaromonas</taxon>
    </lineage>
</organism>
<dbReference type="Pfam" id="PF09835">
    <property type="entry name" value="DUF2062"/>
    <property type="match status" value="1"/>
</dbReference>
<feature type="transmembrane region" description="Helical" evidence="2">
    <location>
        <begin position="97"/>
        <end position="118"/>
    </location>
</feature>
<accession>A0ABW1TZY1</accession>